<feature type="coiled-coil region" evidence="1">
    <location>
        <begin position="75"/>
        <end position="109"/>
    </location>
</feature>
<feature type="coiled-coil region" evidence="1">
    <location>
        <begin position="152"/>
        <end position="193"/>
    </location>
</feature>
<dbReference type="AlphaFoldDB" id="W1PB49"/>
<evidence type="ECO:0000313" key="4">
    <source>
        <dbReference type="Proteomes" id="UP000017836"/>
    </source>
</evidence>
<keyword evidence="1" id="KW-0175">Coiled coil</keyword>
<feature type="region of interest" description="Disordered" evidence="2">
    <location>
        <begin position="1"/>
        <end position="38"/>
    </location>
</feature>
<dbReference type="OMA" id="DYHAQNE"/>
<feature type="compositionally biased region" description="Basic residues" evidence="2">
    <location>
        <begin position="1"/>
        <end position="17"/>
    </location>
</feature>
<dbReference type="HOGENOM" id="CLU_475988_0_0_1"/>
<feature type="region of interest" description="Disordered" evidence="2">
    <location>
        <begin position="273"/>
        <end position="294"/>
    </location>
</feature>
<evidence type="ECO:0000256" key="2">
    <source>
        <dbReference type="SAM" id="MobiDB-lite"/>
    </source>
</evidence>
<dbReference type="Gramene" id="ERN04235">
    <property type="protein sequence ID" value="ERN04235"/>
    <property type="gene ID" value="AMTR_s00077p00143590"/>
</dbReference>
<accession>W1PB49</accession>
<protein>
    <submittedName>
        <fullName evidence="3">Uncharacterized protein</fullName>
    </submittedName>
</protein>
<evidence type="ECO:0000313" key="3">
    <source>
        <dbReference type="EMBL" id="ERN04235.1"/>
    </source>
</evidence>
<name>W1PB49_AMBTC</name>
<gene>
    <name evidence="3" type="ORF">AMTR_s00077p00143590</name>
</gene>
<dbReference type="Proteomes" id="UP000017836">
    <property type="component" value="Unassembled WGS sequence"/>
</dbReference>
<evidence type="ECO:0000256" key="1">
    <source>
        <dbReference type="SAM" id="Coils"/>
    </source>
</evidence>
<reference evidence="4" key="1">
    <citation type="journal article" date="2013" name="Science">
        <title>The Amborella genome and the evolution of flowering plants.</title>
        <authorList>
            <consortium name="Amborella Genome Project"/>
        </authorList>
    </citation>
    <scope>NUCLEOTIDE SEQUENCE [LARGE SCALE GENOMIC DNA]</scope>
</reference>
<feature type="compositionally biased region" description="Basic and acidic residues" evidence="2">
    <location>
        <begin position="273"/>
        <end position="284"/>
    </location>
</feature>
<proteinExistence type="predicted"/>
<keyword evidence="4" id="KW-1185">Reference proteome</keyword>
<organism evidence="3 4">
    <name type="scientific">Amborella trichopoda</name>
    <dbReference type="NCBI Taxonomy" id="13333"/>
    <lineage>
        <taxon>Eukaryota</taxon>
        <taxon>Viridiplantae</taxon>
        <taxon>Streptophyta</taxon>
        <taxon>Embryophyta</taxon>
        <taxon>Tracheophyta</taxon>
        <taxon>Spermatophyta</taxon>
        <taxon>Magnoliopsida</taxon>
        <taxon>Amborellales</taxon>
        <taxon>Amborellaceae</taxon>
        <taxon>Amborella</taxon>
    </lineage>
</organism>
<dbReference type="EMBL" id="KI394293">
    <property type="protein sequence ID" value="ERN04235.1"/>
    <property type="molecule type" value="Genomic_DNA"/>
</dbReference>
<sequence>MEEEKKKKKNKKKKSKQNKNAEATVVNGGETSNLDKNELVNFDSNHKAIDLVAAKNNDAGSSEPEVKQDVYEAHKMASILFMEKLEEEVRQLEEEKQSWILREARLDEEIKSLKSEKHLWLLKETEREEASIKLKNELLVLRQKETSAGEEVARLSEVNADLEIQIKKLEESRGELLEERQQLMVNINHLESRIHQPEIEIAVSAPVEHGIGSFHSSSEVKKQESVHHMEPASDEIIIQRDATAELVNKLIAQNSELVEKVNELKIQLDHLKNDAGKSPSHEFQSKPNVPSARSIESNVRIVSTTPMHKEIDPNSVYIDEQRGENVLSYGPVLVLDPAAGTARDQTQCHDPLVEINMSGLQGHNPVAEISEDGVRGQYPAAEIKEDGVGGRDPLAEIGLSEVHGSYPMAEINLDGDHDSGSTAEIRSELHVSHPSAEMSTIEIAAANPTVEIKSNDGGIPLSDAPLIGAPFRMLSFFAKYVTGADLLHYFLWQCPLAESVFTGMVTIHGLSFEKWLLCPQSKLNCACCRNKIEGMLGLSEDLGRRIQPHPPFEMISAIESHKIGTEMNITIRQ</sequence>
<dbReference type="eggNOG" id="ENOG502R8S2">
    <property type="taxonomic scope" value="Eukaryota"/>
</dbReference>